<dbReference type="Proteomes" id="UP000646478">
    <property type="component" value="Unassembled WGS sequence"/>
</dbReference>
<dbReference type="InterPro" id="IPR004843">
    <property type="entry name" value="Calcineurin-like_PHP"/>
</dbReference>
<dbReference type="AlphaFoldDB" id="A0A916WC62"/>
<reference evidence="2" key="2">
    <citation type="submission" date="2020-09" db="EMBL/GenBank/DDBJ databases">
        <authorList>
            <person name="Sun Q."/>
            <person name="Zhou Y."/>
        </authorList>
    </citation>
    <scope>NUCLEOTIDE SEQUENCE</scope>
    <source>
        <strain evidence="2">CGMCC 1.15082</strain>
    </source>
</reference>
<keyword evidence="3" id="KW-1185">Reference proteome</keyword>
<dbReference type="Gene3D" id="3.60.21.10">
    <property type="match status" value="1"/>
</dbReference>
<dbReference type="GO" id="GO:0016787">
    <property type="term" value="F:hydrolase activity"/>
    <property type="evidence" value="ECO:0007669"/>
    <property type="project" value="InterPro"/>
</dbReference>
<dbReference type="SUPFAM" id="SSF56300">
    <property type="entry name" value="Metallo-dependent phosphatases"/>
    <property type="match status" value="1"/>
</dbReference>
<organism evidence="2 3">
    <name type="scientific">Brucella endophytica</name>
    <dbReference type="NCBI Taxonomy" id="1963359"/>
    <lineage>
        <taxon>Bacteria</taxon>
        <taxon>Pseudomonadati</taxon>
        <taxon>Pseudomonadota</taxon>
        <taxon>Alphaproteobacteria</taxon>
        <taxon>Hyphomicrobiales</taxon>
        <taxon>Brucellaceae</taxon>
        <taxon>Brucella/Ochrobactrum group</taxon>
        <taxon>Brucella</taxon>
    </lineage>
</organism>
<comment type="caution">
    <text evidence="2">The sequence shown here is derived from an EMBL/GenBank/DDBJ whole genome shotgun (WGS) entry which is preliminary data.</text>
</comment>
<sequence>MKIVQITDTHFSPNKPHFNDNWEPLASWIEAERPDLVIHTGDLTVDGANREDDIAFSLDQMRQISAPVLIVPGNHDVGHLPGSHQPVDPLRLARWRGLAGPDYWAEDAGDWRLIGLDSLLMGFEDAEEDAQFEWLERQFGARNGRRVAIFTHKPLFVDEPHEGDTGYWGIRPAQRRRLYDLIAAHDVALFASGHLHWAWQGAFNGTSLVWGPSTAFILDGMEREMPGERLIGAVVHTFGADVASEIVAVPDMTAHVLDDVVAEVYPHEAHKVKKREPAE</sequence>
<reference evidence="2" key="1">
    <citation type="journal article" date="2014" name="Int. J. Syst. Evol. Microbiol.">
        <title>Complete genome sequence of Corynebacterium casei LMG S-19264T (=DSM 44701T), isolated from a smear-ripened cheese.</title>
        <authorList>
            <consortium name="US DOE Joint Genome Institute (JGI-PGF)"/>
            <person name="Walter F."/>
            <person name="Albersmeier A."/>
            <person name="Kalinowski J."/>
            <person name="Ruckert C."/>
        </authorList>
    </citation>
    <scope>NUCLEOTIDE SEQUENCE</scope>
    <source>
        <strain evidence="2">CGMCC 1.15082</strain>
    </source>
</reference>
<evidence type="ECO:0000313" key="2">
    <source>
        <dbReference type="EMBL" id="GGA86357.1"/>
    </source>
</evidence>
<dbReference type="RefSeq" id="WP_188822566.1">
    <property type="nucleotide sequence ID" value="NZ_BMHH01000004.1"/>
</dbReference>
<evidence type="ECO:0000313" key="3">
    <source>
        <dbReference type="Proteomes" id="UP000646478"/>
    </source>
</evidence>
<name>A0A916WC62_9HYPH</name>
<dbReference type="InterPro" id="IPR029052">
    <property type="entry name" value="Metallo-depent_PP-like"/>
</dbReference>
<gene>
    <name evidence="2" type="ORF">GCM10011491_12480</name>
</gene>
<dbReference type="PANTHER" id="PTHR43143:SF1">
    <property type="entry name" value="SERINE_THREONINE-PROTEIN PHOSPHATASE CPPED1"/>
    <property type="match status" value="1"/>
</dbReference>
<protein>
    <submittedName>
        <fullName evidence="2">Phosphohydrolase</fullName>
    </submittedName>
</protein>
<feature type="domain" description="Calcineurin-like phosphoesterase" evidence="1">
    <location>
        <begin position="1"/>
        <end position="197"/>
    </location>
</feature>
<evidence type="ECO:0000259" key="1">
    <source>
        <dbReference type="Pfam" id="PF00149"/>
    </source>
</evidence>
<dbReference type="Pfam" id="PF00149">
    <property type="entry name" value="Metallophos"/>
    <property type="match status" value="1"/>
</dbReference>
<dbReference type="PANTHER" id="PTHR43143">
    <property type="entry name" value="METALLOPHOSPHOESTERASE, CALCINEURIN SUPERFAMILY"/>
    <property type="match status" value="1"/>
</dbReference>
<dbReference type="EMBL" id="BMHH01000004">
    <property type="protein sequence ID" value="GGA86357.1"/>
    <property type="molecule type" value="Genomic_DNA"/>
</dbReference>
<accession>A0A916WC62</accession>
<proteinExistence type="predicted"/>
<dbReference type="InterPro" id="IPR051918">
    <property type="entry name" value="STPP_CPPED1"/>
</dbReference>